<dbReference type="GeneID" id="18681017"/>
<dbReference type="Gene3D" id="1.10.10.1620">
    <property type="match status" value="1"/>
</dbReference>
<evidence type="ECO:0000313" key="2">
    <source>
        <dbReference type="EMBL" id="EJC97558.1"/>
    </source>
</evidence>
<dbReference type="Gene3D" id="3.90.660.10">
    <property type="match status" value="1"/>
</dbReference>
<reference evidence="3" key="1">
    <citation type="journal article" date="2012" name="Science">
        <title>The Paleozoic origin of enzymatic lignin decomposition reconstructed from 31 fungal genomes.</title>
        <authorList>
            <person name="Floudas D."/>
            <person name="Binder M."/>
            <person name="Riley R."/>
            <person name="Barry K."/>
            <person name="Blanchette R.A."/>
            <person name="Henrissat B."/>
            <person name="Martinez A.T."/>
            <person name="Otillar R."/>
            <person name="Spatafora J.W."/>
            <person name="Yadav J.S."/>
            <person name="Aerts A."/>
            <person name="Benoit I."/>
            <person name="Boyd A."/>
            <person name="Carlson A."/>
            <person name="Copeland A."/>
            <person name="Coutinho P.M."/>
            <person name="de Vries R.P."/>
            <person name="Ferreira P."/>
            <person name="Findley K."/>
            <person name="Foster B."/>
            <person name="Gaskell J."/>
            <person name="Glotzer D."/>
            <person name="Gorecki P."/>
            <person name="Heitman J."/>
            <person name="Hesse C."/>
            <person name="Hori C."/>
            <person name="Igarashi K."/>
            <person name="Jurgens J.A."/>
            <person name="Kallen N."/>
            <person name="Kersten P."/>
            <person name="Kohler A."/>
            <person name="Kuees U."/>
            <person name="Kumar T.K.A."/>
            <person name="Kuo A."/>
            <person name="LaButti K."/>
            <person name="Larrondo L.F."/>
            <person name="Lindquist E."/>
            <person name="Ling A."/>
            <person name="Lombard V."/>
            <person name="Lucas S."/>
            <person name="Lundell T."/>
            <person name="Martin R."/>
            <person name="McLaughlin D.J."/>
            <person name="Morgenstern I."/>
            <person name="Morin E."/>
            <person name="Murat C."/>
            <person name="Nagy L.G."/>
            <person name="Nolan M."/>
            <person name="Ohm R.A."/>
            <person name="Patyshakuliyeva A."/>
            <person name="Rokas A."/>
            <person name="Ruiz-Duenas F.J."/>
            <person name="Sabat G."/>
            <person name="Salamov A."/>
            <person name="Samejima M."/>
            <person name="Schmutz J."/>
            <person name="Slot J.C."/>
            <person name="St John F."/>
            <person name="Stenlid J."/>
            <person name="Sun H."/>
            <person name="Sun S."/>
            <person name="Syed K."/>
            <person name="Tsang A."/>
            <person name="Wiebenga A."/>
            <person name="Young D."/>
            <person name="Pisabarro A."/>
            <person name="Eastwood D.C."/>
            <person name="Martin F."/>
            <person name="Cullen D."/>
            <person name="Grigoriev I.V."/>
            <person name="Hibbett D.S."/>
        </authorList>
    </citation>
    <scope>NUCLEOTIDE SEQUENCE [LARGE SCALE GENOMIC DNA]</scope>
    <source>
        <strain evidence="3">MF3/22</strain>
    </source>
</reference>
<keyword evidence="3" id="KW-1185">Reference proteome</keyword>
<gene>
    <name evidence="2" type="ORF">FOMMEDRAFT_98766</name>
</gene>
<dbReference type="eggNOG" id="KOG0029">
    <property type="taxonomic scope" value="Eukaryota"/>
</dbReference>
<dbReference type="SUPFAM" id="SSF51905">
    <property type="entry name" value="FAD/NAD(P)-binding domain"/>
    <property type="match status" value="1"/>
</dbReference>
<dbReference type="GO" id="GO:0009063">
    <property type="term" value="P:amino acid catabolic process"/>
    <property type="evidence" value="ECO:0007669"/>
    <property type="project" value="TreeGrafter"/>
</dbReference>
<dbReference type="OrthoDB" id="7777654at2759"/>
<dbReference type="PANTHER" id="PTHR10742">
    <property type="entry name" value="FLAVIN MONOAMINE OXIDASE"/>
    <property type="match status" value="1"/>
</dbReference>
<dbReference type="InterPro" id="IPR036188">
    <property type="entry name" value="FAD/NAD-bd_sf"/>
</dbReference>
<proteinExistence type="predicted"/>
<name>R7SFR3_FOMME</name>
<protein>
    <submittedName>
        <fullName evidence="2">FAD/NAD-binding domain-containing protein</fullName>
    </submittedName>
</protein>
<dbReference type="InterPro" id="IPR050281">
    <property type="entry name" value="Flavin_monoamine_oxidase"/>
</dbReference>
<feature type="domain" description="Amine oxidase" evidence="1">
    <location>
        <begin position="61"/>
        <end position="562"/>
    </location>
</feature>
<dbReference type="KEGG" id="fme:FOMMEDRAFT_98766"/>
<dbReference type="Pfam" id="PF01593">
    <property type="entry name" value="Amino_oxidase"/>
    <property type="match status" value="1"/>
</dbReference>
<dbReference type="RefSeq" id="XP_007272180.1">
    <property type="nucleotide sequence ID" value="XM_007272118.1"/>
</dbReference>
<dbReference type="Proteomes" id="UP000053630">
    <property type="component" value="Unassembled WGS sequence"/>
</dbReference>
<dbReference type="Gene3D" id="3.50.50.60">
    <property type="entry name" value="FAD/NAD(P)-binding domain"/>
    <property type="match status" value="1"/>
</dbReference>
<dbReference type="GO" id="GO:0001716">
    <property type="term" value="F:L-amino-acid oxidase activity"/>
    <property type="evidence" value="ECO:0007669"/>
    <property type="project" value="TreeGrafter"/>
</dbReference>
<dbReference type="EMBL" id="JH718081">
    <property type="protein sequence ID" value="EJC97558.1"/>
    <property type="molecule type" value="Genomic_DNA"/>
</dbReference>
<dbReference type="InterPro" id="IPR002937">
    <property type="entry name" value="Amino_oxidase"/>
</dbReference>
<sequence>MIDLGPEARSDALAHYARNIIKNFHLKLSIPSLQVTAALPTVPTVLVRETHKVGIIGAGVGGLYAAMILQDLGIPYEILESSNRWGGRLFTHHFSDEEHDYFDVGAMRFPNTPLMKRTFDLFDRLDIKRGGKLIKYIYQNPENVFFYNSIRRKRSDPGVTTANEFQITDVPEKYGQTGWDNLVKNVISPFAKTLADDVTNGGDEGWKLMMQYDIYSTRAYMAGNRSDAKPELDELKMMPYPLGVVNWLETFDTSTGQYDAALSEEVMDSLAFAFPEEDANATVDWYCVDGGSSVIADTMVAKLNLTLGDRLYLDTPVTGIALLKEPTPTVTVSLDDGSQRSYSHVITTATLPCLRTMDLTGAELDYMQKSSLRELAYGPSTKIGIKFKSNWWENDTIMKQLGASGAIVGGQSQTDNMARTIVYPSYGATSGRKSTVLIASYAWTADANALSALMGDDDKSKALLKRRILQDLVAVHGFQPEEGYDFLEKQYVEAFPWSWGRNPYTMGAFAKFGPGQFADLYQHLTRPAAEGRLHFAGEVISDRHAWVVGALEASYRAVKEIIMLSYPEKLDDFENRWTLHDKEWADGSLERQILVSIHRVFKDN</sequence>
<organism evidence="2 3">
    <name type="scientific">Fomitiporia mediterranea (strain MF3/22)</name>
    <name type="common">Grapevine white-rot fungus</name>
    <dbReference type="NCBI Taxonomy" id="694068"/>
    <lineage>
        <taxon>Eukaryota</taxon>
        <taxon>Fungi</taxon>
        <taxon>Dikarya</taxon>
        <taxon>Basidiomycota</taxon>
        <taxon>Agaricomycotina</taxon>
        <taxon>Agaricomycetes</taxon>
        <taxon>Hymenochaetales</taxon>
        <taxon>Hymenochaetaceae</taxon>
        <taxon>Fomitiporia</taxon>
    </lineage>
</organism>
<evidence type="ECO:0000259" key="1">
    <source>
        <dbReference type="Pfam" id="PF01593"/>
    </source>
</evidence>
<evidence type="ECO:0000313" key="3">
    <source>
        <dbReference type="Proteomes" id="UP000053630"/>
    </source>
</evidence>
<dbReference type="SUPFAM" id="SSF54373">
    <property type="entry name" value="FAD-linked reductases, C-terminal domain"/>
    <property type="match status" value="1"/>
</dbReference>
<accession>R7SFR3</accession>
<dbReference type="AlphaFoldDB" id="R7SFR3"/>
<dbReference type="PANTHER" id="PTHR10742:SF342">
    <property type="entry name" value="AMINE OXIDASE"/>
    <property type="match status" value="1"/>
</dbReference>
<dbReference type="OMA" id="WGIPDEE"/>